<keyword evidence="2" id="KW-1185">Reference proteome</keyword>
<organism evidence="1 2">
    <name type="scientific">Dryococelus australis</name>
    <dbReference type="NCBI Taxonomy" id="614101"/>
    <lineage>
        <taxon>Eukaryota</taxon>
        <taxon>Metazoa</taxon>
        <taxon>Ecdysozoa</taxon>
        <taxon>Arthropoda</taxon>
        <taxon>Hexapoda</taxon>
        <taxon>Insecta</taxon>
        <taxon>Pterygota</taxon>
        <taxon>Neoptera</taxon>
        <taxon>Polyneoptera</taxon>
        <taxon>Phasmatodea</taxon>
        <taxon>Verophasmatodea</taxon>
        <taxon>Anareolatae</taxon>
        <taxon>Phasmatidae</taxon>
        <taxon>Eurycanthinae</taxon>
        <taxon>Dryococelus</taxon>
    </lineage>
</organism>
<accession>A0ABQ9I056</accession>
<proteinExistence type="predicted"/>
<sequence length="96" mass="11000">MKFAVNSVLSVDLCVREAAKTFSVAKGILQDRVLKIMNDGKVQVVPKLGRYERTFSESYEQHLIAHMKRSDDMLMPRQERVPEACLRFSCFFDAAT</sequence>
<name>A0ABQ9I056_9NEOP</name>
<protein>
    <submittedName>
        <fullName evidence="1">Uncharacterized protein</fullName>
    </submittedName>
</protein>
<dbReference type="EMBL" id="JARBHB010000003">
    <property type="protein sequence ID" value="KAJ8889984.1"/>
    <property type="molecule type" value="Genomic_DNA"/>
</dbReference>
<evidence type="ECO:0000313" key="1">
    <source>
        <dbReference type="EMBL" id="KAJ8889984.1"/>
    </source>
</evidence>
<dbReference type="Proteomes" id="UP001159363">
    <property type="component" value="Chromosome 3"/>
</dbReference>
<gene>
    <name evidence="1" type="ORF">PR048_009489</name>
</gene>
<comment type="caution">
    <text evidence="1">The sequence shown here is derived from an EMBL/GenBank/DDBJ whole genome shotgun (WGS) entry which is preliminary data.</text>
</comment>
<evidence type="ECO:0000313" key="2">
    <source>
        <dbReference type="Proteomes" id="UP001159363"/>
    </source>
</evidence>
<reference evidence="1 2" key="1">
    <citation type="submission" date="2023-02" db="EMBL/GenBank/DDBJ databases">
        <title>LHISI_Scaffold_Assembly.</title>
        <authorList>
            <person name="Stuart O.P."/>
            <person name="Cleave R."/>
            <person name="Magrath M.J.L."/>
            <person name="Mikheyev A.S."/>
        </authorList>
    </citation>
    <scope>NUCLEOTIDE SEQUENCE [LARGE SCALE GENOMIC DNA]</scope>
    <source>
        <strain evidence="1">Daus_M_001</strain>
        <tissue evidence="1">Leg muscle</tissue>
    </source>
</reference>